<keyword evidence="1" id="KW-0732">Signal</keyword>
<name>A0ABP7WXY4_9SPHI</name>
<keyword evidence="3" id="KW-1185">Reference proteome</keyword>
<evidence type="ECO:0000313" key="2">
    <source>
        <dbReference type="EMBL" id="GAA4099481.1"/>
    </source>
</evidence>
<comment type="caution">
    <text evidence="2">The sequence shown here is derived from an EMBL/GenBank/DDBJ whole genome shotgun (WGS) entry which is preliminary data.</text>
</comment>
<gene>
    <name evidence="2" type="ORF">GCM10022392_24710</name>
</gene>
<dbReference type="RefSeq" id="WP_345104848.1">
    <property type="nucleotide sequence ID" value="NZ_BAABCV010000008.1"/>
</dbReference>
<dbReference type="Proteomes" id="UP001500841">
    <property type="component" value="Unassembled WGS sequence"/>
</dbReference>
<reference evidence="3" key="1">
    <citation type="journal article" date="2019" name="Int. J. Syst. Evol. Microbiol.">
        <title>The Global Catalogue of Microorganisms (GCM) 10K type strain sequencing project: providing services to taxonomists for standard genome sequencing and annotation.</title>
        <authorList>
            <consortium name="The Broad Institute Genomics Platform"/>
            <consortium name="The Broad Institute Genome Sequencing Center for Infectious Disease"/>
            <person name="Wu L."/>
            <person name="Ma J."/>
        </authorList>
    </citation>
    <scope>NUCLEOTIDE SEQUENCE [LARGE SCALE GENOMIC DNA]</scope>
    <source>
        <strain evidence="3">JCM 17085</strain>
    </source>
</reference>
<sequence>MKKYFLISLLAVLVATAVCYAEGAGGKWSGTIALLYDVTVNMKEDKGIVNGTVNTEIGDIPLKNGVIKGNDILFKPFTYNGFAVQYVKGKIDGDKMNVVIGFQGTSFSGTLKRVK</sequence>
<dbReference type="EMBL" id="BAABCV010000008">
    <property type="protein sequence ID" value="GAA4099481.1"/>
    <property type="molecule type" value="Genomic_DNA"/>
</dbReference>
<organism evidence="2 3">
    <name type="scientific">Mucilaginibacter panaciglaebae</name>
    <dbReference type="NCBI Taxonomy" id="502331"/>
    <lineage>
        <taxon>Bacteria</taxon>
        <taxon>Pseudomonadati</taxon>
        <taxon>Bacteroidota</taxon>
        <taxon>Sphingobacteriia</taxon>
        <taxon>Sphingobacteriales</taxon>
        <taxon>Sphingobacteriaceae</taxon>
        <taxon>Mucilaginibacter</taxon>
    </lineage>
</organism>
<evidence type="ECO:0000313" key="3">
    <source>
        <dbReference type="Proteomes" id="UP001500841"/>
    </source>
</evidence>
<accession>A0ABP7WXY4</accession>
<proteinExistence type="predicted"/>
<evidence type="ECO:0000256" key="1">
    <source>
        <dbReference type="SAM" id="SignalP"/>
    </source>
</evidence>
<evidence type="ECO:0008006" key="4">
    <source>
        <dbReference type="Google" id="ProtNLM"/>
    </source>
</evidence>
<feature type="chain" id="PRO_5045946447" description="Glycoside hydrolase" evidence="1">
    <location>
        <begin position="22"/>
        <end position="115"/>
    </location>
</feature>
<protein>
    <recommendedName>
        <fullName evidence="4">Glycoside hydrolase</fullName>
    </recommendedName>
</protein>
<feature type="signal peptide" evidence="1">
    <location>
        <begin position="1"/>
        <end position="21"/>
    </location>
</feature>